<evidence type="ECO:0000256" key="2">
    <source>
        <dbReference type="SAM" id="MobiDB-lite"/>
    </source>
</evidence>
<dbReference type="GO" id="GO:0005783">
    <property type="term" value="C:endoplasmic reticulum"/>
    <property type="evidence" value="ECO:0007669"/>
    <property type="project" value="TreeGrafter"/>
</dbReference>
<keyword evidence="5" id="KW-1185">Reference proteome</keyword>
<dbReference type="EMBL" id="KE124776">
    <property type="protein sequence ID" value="EPB80774.1"/>
    <property type="molecule type" value="Genomic_DNA"/>
</dbReference>
<proteinExistence type="inferred from homology"/>
<evidence type="ECO:0000256" key="1">
    <source>
        <dbReference type="ARBA" id="ARBA00006347"/>
    </source>
</evidence>
<accession>A0A0D6M9G3</accession>
<evidence type="ECO:0000313" key="5">
    <source>
        <dbReference type="Proteomes" id="UP000054495"/>
    </source>
</evidence>
<dbReference type="GO" id="GO:0003756">
    <property type="term" value="F:protein disulfide isomerase activity"/>
    <property type="evidence" value="ECO:0007669"/>
    <property type="project" value="TreeGrafter"/>
</dbReference>
<dbReference type="PROSITE" id="PS51352">
    <property type="entry name" value="THIOREDOXIN_2"/>
    <property type="match status" value="1"/>
</dbReference>
<comment type="similarity">
    <text evidence="1">Belongs to the protein disulfide isomerase family.</text>
</comment>
<dbReference type="PANTHER" id="PTHR18929">
    <property type="entry name" value="PROTEIN DISULFIDE ISOMERASE"/>
    <property type="match status" value="1"/>
</dbReference>
<organism evidence="4 5">
    <name type="scientific">Ancylostoma ceylanicum</name>
    <dbReference type="NCBI Taxonomy" id="53326"/>
    <lineage>
        <taxon>Eukaryota</taxon>
        <taxon>Metazoa</taxon>
        <taxon>Ecdysozoa</taxon>
        <taxon>Nematoda</taxon>
        <taxon>Chromadorea</taxon>
        <taxon>Rhabditida</taxon>
        <taxon>Rhabditina</taxon>
        <taxon>Rhabditomorpha</taxon>
        <taxon>Strongyloidea</taxon>
        <taxon>Ancylostomatidae</taxon>
        <taxon>Ancylostomatinae</taxon>
        <taxon>Ancylostoma</taxon>
    </lineage>
</organism>
<dbReference type="GO" id="GO:0034976">
    <property type="term" value="P:response to endoplasmic reticulum stress"/>
    <property type="evidence" value="ECO:0007669"/>
    <property type="project" value="TreeGrafter"/>
</dbReference>
<dbReference type="AlphaFoldDB" id="A0A0D6M9G3"/>
<dbReference type="PANTHER" id="PTHR18929:SF240">
    <property type="entry name" value="PROTEIN DISULFIDE-ISOMERASE"/>
    <property type="match status" value="1"/>
</dbReference>
<reference evidence="4 5" key="1">
    <citation type="submission" date="2013-05" db="EMBL/GenBank/DDBJ databases">
        <title>Draft genome of the parasitic nematode Anyclostoma ceylanicum.</title>
        <authorList>
            <person name="Mitreva M."/>
        </authorList>
    </citation>
    <scope>NUCLEOTIDE SEQUENCE [LARGE SCALE GENOMIC DNA]</scope>
</reference>
<dbReference type="GO" id="GO:0006457">
    <property type="term" value="P:protein folding"/>
    <property type="evidence" value="ECO:0007669"/>
    <property type="project" value="TreeGrafter"/>
</dbReference>
<dbReference type="Gene3D" id="3.40.30.10">
    <property type="entry name" value="Glutaredoxin"/>
    <property type="match status" value="3"/>
</dbReference>
<dbReference type="Pfam" id="PF00085">
    <property type="entry name" value="Thioredoxin"/>
    <property type="match status" value="1"/>
</dbReference>
<dbReference type="InterPro" id="IPR036249">
    <property type="entry name" value="Thioredoxin-like_sf"/>
</dbReference>
<evidence type="ECO:0000259" key="3">
    <source>
        <dbReference type="PROSITE" id="PS51352"/>
    </source>
</evidence>
<gene>
    <name evidence="4" type="ORF">ANCCEY_00180</name>
</gene>
<dbReference type="Proteomes" id="UP000054495">
    <property type="component" value="Unassembled WGS sequence"/>
</dbReference>
<sequence length="509" mass="58174">MAARATANRLRADINAEYAEELAKNGSHFFVAMTRAGCYYCGHLMSKFDDFEDAFQKANVSLIIHPMNLDDPSNKELKDRLNVTGFPAIYLFLGSLDGVFVDVAHNADQLVEFYKVYNMTLIPINNVMIVDEFQRVSNVVVDKVETADELEKFKDSAYAALLFLVDERFEERDLVWKIARENYNVHTAYMMKHVASQFQHKIVVFRNGQLKKSASPKTLDEMRAFVKVQTHLPTYFFPPESAVMPSLYEDNYIFYIDSLAGVVEATPWLKKLGDERRGSYVVLLFDYADRDGDRALKFFGVKEGDPGRLRLLVRSKNLHFKMELDTTDPIDEHSVKAWLERFEKGALKPFLKSEPLPPDWNKPALKTLVANDTSKHVFVLLYAPGTAPNDFAANVFEELAQLFVTFDDVIISKINVNENDIPLEYMDVGRIPGARFYPKGEKQEIEYTGPPKVEKLKEFLEEKTGYVVPEVEQKKSETAEEKTENVEEKPNDAKETEGAQKPRDTHGEL</sequence>
<dbReference type="SUPFAM" id="SSF52833">
    <property type="entry name" value="Thioredoxin-like"/>
    <property type="match status" value="3"/>
</dbReference>
<feature type="domain" description="Thioredoxin" evidence="3">
    <location>
        <begin position="1"/>
        <end position="159"/>
    </location>
</feature>
<feature type="region of interest" description="Disordered" evidence="2">
    <location>
        <begin position="467"/>
        <end position="509"/>
    </location>
</feature>
<feature type="compositionally biased region" description="Basic and acidic residues" evidence="2">
    <location>
        <begin position="471"/>
        <end position="509"/>
    </location>
</feature>
<protein>
    <submittedName>
        <fullName evidence="4">Thioredoxin</fullName>
    </submittedName>
</protein>
<evidence type="ECO:0000313" key="4">
    <source>
        <dbReference type="EMBL" id="EPB80774.1"/>
    </source>
</evidence>
<name>A0A0D6M9G3_9BILA</name>
<dbReference type="InterPro" id="IPR013766">
    <property type="entry name" value="Thioredoxin_domain"/>
</dbReference>